<dbReference type="GO" id="GO:0071007">
    <property type="term" value="C:U2-type catalytic step 2 spliceosome"/>
    <property type="evidence" value="ECO:0007669"/>
    <property type="project" value="TreeGrafter"/>
</dbReference>
<dbReference type="InterPro" id="IPR003107">
    <property type="entry name" value="HAT"/>
</dbReference>
<dbReference type="FunFam" id="1.25.40.10:FF:000390">
    <property type="entry name" value="Tetratricopeptide repeat (TPR)-like superfamily protein"/>
    <property type="match status" value="1"/>
</dbReference>
<dbReference type="FunFam" id="1.25.40.10:FF:000680">
    <property type="entry name" value="Pre-mRNA-splicing factor SYF1"/>
    <property type="match status" value="1"/>
</dbReference>
<evidence type="ECO:0000256" key="1">
    <source>
        <dbReference type="ARBA" id="ARBA00004123"/>
    </source>
</evidence>
<dbReference type="Gramene" id="TVU37518">
    <property type="protein sequence ID" value="TVU37518"/>
    <property type="gene ID" value="EJB05_10834"/>
</dbReference>
<dbReference type="GO" id="GO:0000974">
    <property type="term" value="C:Prp19 complex"/>
    <property type="evidence" value="ECO:0007669"/>
    <property type="project" value="TreeGrafter"/>
</dbReference>
<dbReference type="InterPro" id="IPR045075">
    <property type="entry name" value="Syf1-like"/>
</dbReference>
<protein>
    <recommendedName>
        <fullName evidence="9">Pre-mRNA-splicing factor SYF1</fullName>
    </recommendedName>
    <alternativeName>
        <fullName evidence="10">Pre-mRNA-splicing factor syf1</fullName>
    </alternativeName>
</protein>
<keyword evidence="8" id="KW-0539">Nucleus</keyword>
<evidence type="ECO:0000256" key="10">
    <source>
        <dbReference type="ARBA" id="ARBA00067212"/>
    </source>
</evidence>
<evidence type="ECO:0000259" key="13">
    <source>
        <dbReference type="Pfam" id="PF23231"/>
    </source>
</evidence>
<dbReference type="Gene3D" id="1.25.40.10">
    <property type="entry name" value="Tetratricopeptide repeat domain"/>
    <property type="match status" value="5"/>
</dbReference>
<dbReference type="InterPro" id="IPR055430">
    <property type="entry name" value="HAT_Syf1_CNRKL1_C"/>
</dbReference>
<comment type="subcellular location">
    <subcellularLocation>
        <location evidence="1">Nucleus</location>
    </subcellularLocation>
</comment>
<dbReference type="FunFam" id="1.25.40.10:FF:000023">
    <property type="entry name" value="Pre-mRNA-splicing factor SYF1"/>
    <property type="match status" value="1"/>
</dbReference>
<dbReference type="OrthoDB" id="10067343at2759"/>
<keyword evidence="4" id="KW-0507">mRNA processing</keyword>
<feature type="domain" description="Pre-mRNA-splicing factor SYF1 central HAT repeats" evidence="12">
    <location>
        <begin position="196"/>
        <end position="424"/>
    </location>
</feature>
<comment type="caution">
    <text evidence="15">The sequence shown here is derived from an EMBL/GenBank/DDBJ whole genome shotgun (WGS) entry which is preliminary data.</text>
</comment>
<dbReference type="Proteomes" id="UP000324897">
    <property type="component" value="Chromosome 4"/>
</dbReference>
<dbReference type="AlphaFoldDB" id="A0A5J9VP13"/>
<dbReference type="Pfam" id="PF23231">
    <property type="entry name" value="HAT_Syf1_CNRKL1_C"/>
    <property type="match status" value="1"/>
</dbReference>
<evidence type="ECO:0000256" key="8">
    <source>
        <dbReference type="ARBA" id="ARBA00023242"/>
    </source>
</evidence>
<dbReference type="SMART" id="SM00386">
    <property type="entry name" value="HAT"/>
    <property type="match status" value="10"/>
</dbReference>
<evidence type="ECO:0000256" key="4">
    <source>
        <dbReference type="ARBA" id="ARBA00022664"/>
    </source>
</evidence>
<evidence type="ECO:0000256" key="6">
    <source>
        <dbReference type="ARBA" id="ARBA00022737"/>
    </source>
</evidence>
<feature type="compositionally biased region" description="Polar residues" evidence="11">
    <location>
        <begin position="855"/>
        <end position="864"/>
    </location>
</feature>
<dbReference type="Pfam" id="PF23220">
    <property type="entry name" value="HAT_Syf1_M"/>
    <property type="match status" value="1"/>
</dbReference>
<dbReference type="InterPro" id="IPR011990">
    <property type="entry name" value="TPR-like_helical_dom_sf"/>
</dbReference>
<dbReference type="PANTHER" id="PTHR11246">
    <property type="entry name" value="PRE-MRNA SPLICING FACTOR"/>
    <property type="match status" value="1"/>
</dbReference>
<keyword evidence="6" id="KW-0677">Repeat</keyword>
<evidence type="ECO:0000313" key="16">
    <source>
        <dbReference type="Proteomes" id="UP000324897"/>
    </source>
</evidence>
<evidence type="ECO:0000256" key="11">
    <source>
        <dbReference type="SAM" id="MobiDB-lite"/>
    </source>
</evidence>
<evidence type="ECO:0000256" key="2">
    <source>
        <dbReference type="ARBA" id="ARBA00008644"/>
    </source>
</evidence>
<keyword evidence="16" id="KW-1185">Reference proteome</keyword>
<gene>
    <name evidence="15" type="ORF">EJB05_10834</name>
</gene>
<proteinExistence type="inferred from homology"/>
<sequence>MPSAAGPVAVAAPAAKPATSPAVEISPELYPSDEDVPYEAEILREPFKLKGWWRYLVARASAPFHKRVIIYERALRALPGSYKLWHAYLRERLDHARPHPIDHKVYSSLNNTFERALATMHKMPRIWVLYLTSLLDQRLLTRSRRAFDRALRALPVTQHDRIWPLYLRLASLPACPVETSLRVFRRYLQFDPSHAEDFINFLITANRWQEAAERLASVLNDDGFRSMKGKTRHQLWLELCEILTKHADEVAGLKVDAILRGGIRKFTDEVGKLWTSLADYYVRRGLFEKARDVFEEGVSSVVTVKEFSVVFEAYTQFEQSMLAAKLEAADEEGDDDEQEGGGRKNGMEKLSKKFLEGFWLNAEDDTDLRLARFEWLLERRPELLSSVLLRQNPHNVEEWHRRVKLFEKDPARQVATYVEAVKTVDPMKAVGKPHTLWVAFAKMYEKHNRLDSAEDIFKRATQVNYKAVDHLASIWCEWAEMELRHNNFDTAIELMRQATAEPSVEVKRRAAAEGNEPVQMKVHKSLKLWSFYVDLEESLGTLESTCAVYERILDLRIATPQIILNYAFLLEEHKYFEDAFKVYERGVKIFKYPHVKTIWVTYLSRFVQRYQRSKIERARELFNEAVQQAPPEEKKPIYLQWAKFEEDYGLAKRAMNVYDEAVRAVPASERMAMYEIYIARAAELFGVPRTRQIYEQAIESGLPDRDVLTMCMKFAELERSLGEIDRSRAIYVHASNYADPNTHSDFWKKWNEFEIQHGNEDTFREMLRIKRTVAASRSQTHFILPEYLMQRDQRLNLDEAVDTLTRAGVPQDEMAALERQLAPEPSTAPAAATSTAATTANRMMNFVSAGVEAQAESSRQQAGNNEDIELPDESDDEEADVQIAERTVPAAVFGELGKRAAENSEESSGAQENEQLGALERIKRRRQ</sequence>
<dbReference type="Pfam" id="PF23233">
    <property type="entry name" value="HAT_Syf1_CNRKL1_N"/>
    <property type="match status" value="1"/>
</dbReference>
<dbReference type="FunFam" id="1.25.40.10:FF:000182">
    <property type="entry name" value="Pre-mRNA-splicing factor SYF1"/>
    <property type="match status" value="1"/>
</dbReference>
<evidence type="ECO:0000256" key="7">
    <source>
        <dbReference type="ARBA" id="ARBA00023187"/>
    </source>
</evidence>
<feature type="domain" description="Pre-mRNA-splicing factor Syf1/CRNKL1-like C-terminal HAT-repeats" evidence="13">
    <location>
        <begin position="426"/>
        <end position="820"/>
    </location>
</feature>
<evidence type="ECO:0000259" key="14">
    <source>
        <dbReference type="Pfam" id="PF23233"/>
    </source>
</evidence>
<evidence type="ECO:0000256" key="3">
    <source>
        <dbReference type="ARBA" id="ARBA00011524"/>
    </source>
</evidence>
<evidence type="ECO:0000259" key="12">
    <source>
        <dbReference type="Pfam" id="PF23220"/>
    </source>
</evidence>
<keyword evidence="5" id="KW-0747">Spliceosome</keyword>
<dbReference type="FunFam" id="1.25.40.10:FF:000038">
    <property type="entry name" value="Putative pre-mRNA-splicing factor SYF1"/>
    <property type="match status" value="1"/>
</dbReference>
<dbReference type="InterPro" id="IPR056350">
    <property type="entry name" value="HAT_Syf1_central"/>
</dbReference>
<dbReference type="PANTHER" id="PTHR11246:SF5">
    <property type="entry name" value="PRE-MRNA-SPLICING FACTOR SYF1"/>
    <property type="match status" value="1"/>
</dbReference>
<name>A0A5J9VP13_9POAL</name>
<dbReference type="GO" id="GO:0000349">
    <property type="term" value="P:generation of catalytic spliceosome for first transesterification step"/>
    <property type="evidence" value="ECO:0007669"/>
    <property type="project" value="TreeGrafter"/>
</dbReference>
<feature type="compositionally biased region" description="Acidic residues" evidence="11">
    <location>
        <begin position="866"/>
        <end position="880"/>
    </location>
</feature>
<comment type="similarity">
    <text evidence="2">Belongs to the crooked-neck family.</text>
</comment>
<evidence type="ECO:0000256" key="5">
    <source>
        <dbReference type="ARBA" id="ARBA00022728"/>
    </source>
</evidence>
<dbReference type="InterPro" id="IPR055433">
    <property type="entry name" value="HAT_Syf1-like_N"/>
</dbReference>
<feature type="domain" description="Pre-mRNA-splicing factor Syf1-like N-terminal HAT-repeats" evidence="14">
    <location>
        <begin position="34"/>
        <end position="192"/>
    </location>
</feature>
<evidence type="ECO:0000313" key="15">
    <source>
        <dbReference type="EMBL" id="TVU37518.1"/>
    </source>
</evidence>
<accession>A0A5J9VP13</accession>
<dbReference type="SUPFAM" id="SSF48452">
    <property type="entry name" value="TPR-like"/>
    <property type="match status" value="4"/>
</dbReference>
<dbReference type="GO" id="GO:0071014">
    <property type="term" value="C:post-mRNA release spliceosomal complex"/>
    <property type="evidence" value="ECO:0007669"/>
    <property type="project" value="TreeGrafter"/>
</dbReference>
<reference evidence="15 16" key="1">
    <citation type="journal article" date="2019" name="Sci. Rep.">
        <title>A high-quality genome of Eragrostis curvula grass provides insights into Poaceae evolution and supports new strategies to enhance forage quality.</title>
        <authorList>
            <person name="Carballo J."/>
            <person name="Santos B.A.C.M."/>
            <person name="Zappacosta D."/>
            <person name="Garbus I."/>
            <person name="Selva J.P."/>
            <person name="Gallo C.A."/>
            <person name="Diaz A."/>
            <person name="Albertini E."/>
            <person name="Caccamo M."/>
            <person name="Echenique V."/>
        </authorList>
    </citation>
    <scope>NUCLEOTIDE SEQUENCE [LARGE SCALE GENOMIC DNA]</scope>
    <source>
        <strain evidence="16">cv. Victoria</strain>
        <tissue evidence="15">Leaf</tissue>
    </source>
</reference>
<dbReference type="EMBL" id="RWGY01000007">
    <property type="protein sequence ID" value="TVU37518.1"/>
    <property type="molecule type" value="Genomic_DNA"/>
</dbReference>
<feature type="region of interest" description="Disordered" evidence="11">
    <location>
        <begin position="851"/>
        <end position="927"/>
    </location>
</feature>
<evidence type="ECO:0000256" key="9">
    <source>
        <dbReference type="ARBA" id="ARBA00039472"/>
    </source>
</evidence>
<organism evidence="15 16">
    <name type="scientific">Eragrostis curvula</name>
    <name type="common">weeping love grass</name>
    <dbReference type="NCBI Taxonomy" id="38414"/>
    <lineage>
        <taxon>Eukaryota</taxon>
        <taxon>Viridiplantae</taxon>
        <taxon>Streptophyta</taxon>
        <taxon>Embryophyta</taxon>
        <taxon>Tracheophyta</taxon>
        <taxon>Spermatophyta</taxon>
        <taxon>Magnoliopsida</taxon>
        <taxon>Liliopsida</taxon>
        <taxon>Poales</taxon>
        <taxon>Poaceae</taxon>
        <taxon>PACMAD clade</taxon>
        <taxon>Chloridoideae</taxon>
        <taxon>Eragrostideae</taxon>
        <taxon>Eragrostidinae</taxon>
        <taxon>Eragrostis</taxon>
    </lineage>
</organism>
<comment type="subunit">
    <text evidence="3">Associated with the spliceosome.</text>
</comment>
<keyword evidence="7" id="KW-0508">mRNA splicing</keyword>